<evidence type="ECO:0000256" key="8">
    <source>
        <dbReference type="ARBA" id="ARBA00022840"/>
    </source>
</evidence>
<dbReference type="GO" id="GO:0005524">
    <property type="term" value="F:ATP binding"/>
    <property type="evidence" value="ECO:0007669"/>
    <property type="project" value="UniProtKB-UniRule"/>
</dbReference>
<evidence type="ECO:0000256" key="7">
    <source>
        <dbReference type="ARBA" id="ARBA00022777"/>
    </source>
</evidence>
<evidence type="ECO:0000313" key="14">
    <source>
        <dbReference type="Proteomes" id="UP000320735"/>
    </source>
</evidence>
<dbReference type="Proteomes" id="UP000320735">
    <property type="component" value="Unassembled WGS sequence"/>
</dbReference>
<dbReference type="CDD" id="cd00200">
    <property type="entry name" value="WD40"/>
    <property type="match status" value="1"/>
</dbReference>
<evidence type="ECO:0000256" key="11">
    <source>
        <dbReference type="SAM" id="Phobius"/>
    </source>
</evidence>
<feature type="binding site" evidence="10">
    <location>
        <position position="127"/>
    </location>
    <ligand>
        <name>ATP</name>
        <dbReference type="ChEBI" id="CHEBI:30616"/>
    </ligand>
</feature>
<feature type="domain" description="Protein kinase" evidence="12">
    <location>
        <begin position="98"/>
        <end position="375"/>
    </location>
</feature>
<evidence type="ECO:0000313" key="13">
    <source>
        <dbReference type="EMBL" id="TWU13457.1"/>
    </source>
</evidence>
<keyword evidence="8 10" id="KW-0067">ATP-binding</keyword>
<keyword evidence="14" id="KW-1185">Reference proteome</keyword>
<dbReference type="InterPro" id="IPR011009">
    <property type="entry name" value="Kinase-like_dom_sf"/>
</dbReference>
<keyword evidence="11" id="KW-0812">Transmembrane</keyword>
<dbReference type="InterPro" id="IPR036322">
    <property type="entry name" value="WD40_repeat_dom_sf"/>
</dbReference>
<keyword evidence="5" id="KW-0677">Repeat</keyword>
<evidence type="ECO:0000256" key="9">
    <source>
        <dbReference type="PROSITE-ProRule" id="PRU00221"/>
    </source>
</evidence>
<dbReference type="FunFam" id="1.10.510.10:FF:000021">
    <property type="entry name" value="Serine/threonine protein kinase"/>
    <property type="match status" value="1"/>
</dbReference>
<organism evidence="13 14">
    <name type="scientific">Symmachiella macrocystis</name>
    <dbReference type="NCBI Taxonomy" id="2527985"/>
    <lineage>
        <taxon>Bacteria</taxon>
        <taxon>Pseudomonadati</taxon>
        <taxon>Planctomycetota</taxon>
        <taxon>Planctomycetia</taxon>
        <taxon>Planctomycetales</taxon>
        <taxon>Planctomycetaceae</taxon>
        <taxon>Symmachiella</taxon>
    </lineage>
</organism>
<dbReference type="InterPro" id="IPR001680">
    <property type="entry name" value="WD40_rpt"/>
</dbReference>
<feature type="repeat" description="WD" evidence="9">
    <location>
        <begin position="611"/>
        <end position="652"/>
    </location>
</feature>
<accession>A0A5C6BNX5</accession>
<reference evidence="13 14" key="1">
    <citation type="submission" date="2019-02" db="EMBL/GenBank/DDBJ databases">
        <title>Deep-cultivation of Planctomycetes and their phenomic and genomic characterization uncovers novel biology.</title>
        <authorList>
            <person name="Wiegand S."/>
            <person name="Jogler M."/>
            <person name="Boedeker C."/>
            <person name="Pinto D."/>
            <person name="Vollmers J."/>
            <person name="Rivas-Marin E."/>
            <person name="Kohn T."/>
            <person name="Peeters S.H."/>
            <person name="Heuer A."/>
            <person name="Rast P."/>
            <person name="Oberbeckmann S."/>
            <person name="Bunk B."/>
            <person name="Jeske O."/>
            <person name="Meyerdierks A."/>
            <person name="Storesund J.E."/>
            <person name="Kallscheuer N."/>
            <person name="Luecker S."/>
            <person name="Lage O.M."/>
            <person name="Pohl T."/>
            <person name="Merkel B.J."/>
            <person name="Hornburger P."/>
            <person name="Mueller R.-W."/>
            <person name="Bruemmer F."/>
            <person name="Labrenz M."/>
            <person name="Spormann A.M."/>
            <person name="Op Den Camp H."/>
            <person name="Overmann J."/>
            <person name="Amann R."/>
            <person name="Jetten M.S.M."/>
            <person name="Mascher T."/>
            <person name="Medema M.H."/>
            <person name="Devos D.P."/>
            <person name="Kaster A.-K."/>
            <person name="Ovreas L."/>
            <person name="Rohde M."/>
            <person name="Galperin M.Y."/>
            <person name="Jogler C."/>
        </authorList>
    </citation>
    <scope>NUCLEOTIDE SEQUENCE [LARGE SCALE GENOMIC DNA]</scope>
    <source>
        <strain evidence="13 14">CA54</strain>
    </source>
</reference>
<dbReference type="Pfam" id="PF00069">
    <property type="entry name" value="Pkinase"/>
    <property type="match status" value="1"/>
</dbReference>
<dbReference type="EMBL" id="SJPP01000001">
    <property type="protein sequence ID" value="TWU13457.1"/>
    <property type="molecule type" value="Genomic_DNA"/>
</dbReference>
<keyword evidence="11" id="KW-1133">Transmembrane helix</keyword>
<dbReference type="PROSITE" id="PS50082">
    <property type="entry name" value="WD_REPEATS_2"/>
    <property type="match status" value="7"/>
</dbReference>
<keyword evidence="3 9" id="KW-0853">WD repeat</keyword>
<dbReference type="SUPFAM" id="SSF50978">
    <property type="entry name" value="WD40 repeat-like"/>
    <property type="match status" value="1"/>
</dbReference>
<sequence length="1151" mass="127072">MIIVNSDDSPTKDLKWLVLLDEFEEALRESQETAAFEADALRRFGPEQLQILLMLKELYETDLAGFISHRDATVALTNAQTNHKPAEAGTFPKQFGRFKILDKIGAGGNGIVLLAFDPQLNREVALKIPRTDASISDDMDRRFLREGRAAAALTHPNIIPVYEAGKIEEGRYILSAYCAGPNLAMWISRRCEQGLVNDPRQVAEWVAQLVEASEYAHRQGVVHRDLKPSNIMLEPDSSTPNSGEYAYLPRITDFGIAKFIAADSSVTQTGAILGTPQYMAPEQAAGRTKDVDESSDIYALGVVLYELLVGKPPILGETVLETLQKVVSEEPPSLRKQRPEIPRELAVICLKCLEKTPAQRYATAGDLAADLRRFLRGDPILARGQGTLRKTVHWVNRRKFSGVSVLMGAVAVAVLVFAVAWFVMPRGAVTVAAGNGTIPSDPQVLREDQYYSDVKRAGEIWADSYFRIKDQPNTSTAMQELLERHLPQDGQSDLRGFEWHYLWKLAHPQDYAPPPVLLTSFDAHAHEDDNLNNIYFIRFSPDSRSFATAGSDGLVHIWDAASGKCLQTLKGHSNEVNCVTFSADGSRVATASDDNTVIIWNAESGKEIGTFSGHSTMVVGVAFSPLTSDVVSADDDGILKVWNVDSFKERYSIQAHRGRIEAVEYSKDGRWLVTASRDSTAIVWDTTNYQSENTCRYGTSVRSAVFTHDSGHVAYCGDSGDVRFDRVENGNRWISLVGQQEDTAQAIRISPDDQSMASVGSNGPIYLWDLPTQSITHVIENAGVTFWGMDFSPDGRLFVAGDSAGRVRIWDISAGFHRTKLSAKPLGLQCMAISPDSRFLALGQHTGTRYPPQARGGWQIWDITAEIPRLVHEETGDSIYSLAFSPDGEHLALGGLAQDSGKGIVRIVDLQMFDQQSKFGIGDGVPLQLAFSADNRRLLVGSNEWEDDLNAISLWDLAASRRLDYKSLGHFSMHGENLQTPISSDGKWVATNSGPNLIVPLGRKGFLQTSRLNIPITATALGFSSNGRTIALGLKRGEIALWDYLNNQEIEILQGGFSTYRSVKFSPDGNSIVASASDDSAIRLWRMRHWEALLSLPIPGGRSSFQHLLFSPDGKTIIAAGWPGRVELWNHANWREVVRTEPSNIFLWRID</sequence>
<keyword evidence="7 13" id="KW-0418">Kinase</keyword>
<dbReference type="SUPFAM" id="SSF56112">
    <property type="entry name" value="Protein kinase-like (PK-like)"/>
    <property type="match status" value="1"/>
</dbReference>
<feature type="repeat" description="WD" evidence="9">
    <location>
        <begin position="653"/>
        <end position="694"/>
    </location>
</feature>
<keyword evidence="11" id="KW-0472">Membrane</keyword>
<evidence type="ECO:0000256" key="6">
    <source>
        <dbReference type="ARBA" id="ARBA00022741"/>
    </source>
</evidence>
<feature type="repeat" description="WD" evidence="9">
    <location>
        <begin position="569"/>
        <end position="610"/>
    </location>
</feature>
<dbReference type="Gene3D" id="2.130.10.10">
    <property type="entry name" value="YVTN repeat-like/Quinoprotein amine dehydrogenase"/>
    <property type="match status" value="4"/>
</dbReference>
<dbReference type="GO" id="GO:0004674">
    <property type="term" value="F:protein serine/threonine kinase activity"/>
    <property type="evidence" value="ECO:0007669"/>
    <property type="project" value="UniProtKB-KW"/>
</dbReference>
<keyword evidence="6 10" id="KW-0547">Nucleotide-binding</keyword>
<keyword evidence="2" id="KW-0723">Serine/threonine-protein kinase</keyword>
<evidence type="ECO:0000256" key="5">
    <source>
        <dbReference type="ARBA" id="ARBA00022737"/>
    </source>
</evidence>
<dbReference type="EC" id="2.7.11.1" evidence="1"/>
<evidence type="ECO:0000256" key="10">
    <source>
        <dbReference type="PROSITE-ProRule" id="PRU10141"/>
    </source>
</evidence>
<dbReference type="InterPro" id="IPR015943">
    <property type="entry name" value="WD40/YVTN_repeat-like_dom_sf"/>
</dbReference>
<dbReference type="OrthoDB" id="500858at2"/>
<dbReference type="Gene3D" id="3.30.200.20">
    <property type="entry name" value="Phosphorylase Kinase, domain 1"/>
    <property type="match status" value="1"/>
</dbReference>
<feature type="repeat" description="WD" evidence="9">
    <location>
        <begin position="527"/>
        <end position="568"/>
    </location>
</feature>
<evidence type="ECO:0000256" key="2">
    <source>
        <dbReference type="ARBA" id="ARBA00022527"/>
    </source>
</evidence>
<dbReference type="InterPro" id="IPR017441">
    <property type="entry name" value="Protein_kinase_ATP_BS"/>
</dbReference>
<evidence type="ECO:0000259" key="12">
    <source>
        <dbReference type="PROSITE" id="PS50011"/>
    </source>
</evidence>
<comment type="caution">
    <text evidence="13">The sequence shown here is derived from an EMBL/GenBank/DDBJ whole genome shotgun (WGS) entry which is preliminary data.</text>
</comment>
<dbReference type="SMART" id="SM00320">
    <property type="entry name" value="WD40"/>
    <property type="match status" value="12"/>
</dbReference>
<feature type="repeat" description="WD" evidence="9">
    <location>
        <begin position="1053"/>
        <end position="1095"/>
    </location>
</feature>
<dbReference type="InterPro" id="IPR008271">
    <property type="entry name" value="Ser/Thr_kinase_AS"/>
</dbReference>
<proteinExistence type="predicted"/>
<gene>
    <name evidence="13" type="primary">prkC_8</name>
    <name evidence="13" type="ORF">CA54_22920</name>
</gene>
<dbReference type="CDD" id="cd14014">
    <property type="entry name" value="STKc_PknB_like"/>
    <property type="match status" value="1"/>
</dbReference>
<protein>
    <recommendedName>
        <fullName evidence="1">non-specific serine/threonine protein kinase</fullName>
        <ecNumber evidence="1">2.7.11.1</ecNumber>
    </recommendedName>
</protein>
<evidence type="ECO:0000256" key="1">
    <source>
        <dbReference type="ARBA" id="ARBA00012513"/>
    </source>
</evidence>
<evidence type="ECO:0000256" key="4">
    <source>
        <dbReference type="ARBA" id="ARBA00022679"/>
    </source>
</evidence>
<dbReference type="SUPFAM" id="SSF82171">
    <property type="entry name" value="DPP6 N-terminal domain-like"/>
    <property type="match status" value="1"/>
</dbReference>
<keyword evidence="4 13" id="KW-0808">Transferase</keyword>
<dbReference type="PANTHER" id="PTHR19879:SF9">
    <property type="entry name" value="TRANSCRIPTION INITIATION FACTOR TFIID SUBUNIT 5"/>
    <property type="match status" value="1"/>
</dbReference>
<dbReference type="SMART" id="SM00220">
    <property type="entry name" value="S_TKc"/>
    <property type="match status" value="1"/>
</dbReference>
<dbReference type="PROSITE" id="PS50294">
    <property type="entry name" value="WD_REPEATS_REGION"/>
    <property type="match status" value="5"/>
</dbReference>
<dbReference type="InterPro" id="IPR000719">
    <property type="entry name" value="Prot_kinase_dom"/>
</dbReference>
<name>A0A5C6BNX5_9PLAN</name>
<feature type="repeat" description="WD" evidence="9">
    <location>
        <begin position="737"/>
        <end position="778"/>
    </location>
</feature>
<dbReference type="PANTHER" id="PTHR19879">
    <property type="entry name" value="TRANSCRIPTION INITIATION FACTOR TFIID"/>
    <property type="match status" value="1"/>
</dbReference>
<dbReference type="PROSITE" id="PS00678">
    <property type="entry name" value="WD_REPEATS_1"/>
    <property type="match status" value="2"/>
</dbReference>
<dbReference type="PROSITE" id="PS00108">
    <property type="entry name" value="PROTEIN_KINASE_ST"/>
    <property type="match status" value="1"/>
</dbReference>
<feature type="transmembrane region" description="Helical" evidence="11">
    <location>
        <begin position="400"/>
        <end position="424"/>
    </location>
</feature>
<dbReference type="PROSITE" id="PS00107">
    <property type="entry name" value="PROTEIN_KINASE_ATP"/>
    <property type="match status" value="1"/>
</dbReference>
<dbReference type="PROSITE" id="PS50011">
    <property type="entry name" value="PROTEIN_KINASE_DOM"/>
    <property type="match status" value="1"/>
</dbReference>
<feature type="repeat" description="WD" evidence="9">
    <location>
        <begin position="789"/>
        <end position="815"/>
    </location>
</feature>
<dbReference type="Gene3D" id="1.10.510.10">
    <property type="entry name" value="Transferase(Phosphotransferase) domain 1"/>
    <property type="match status" value="1"/>
</dbReference>
<dbReference type="Pfam" id="PF00400">
    <property type="entry name" value="WD40"/>
    <property type="match status" value="6"/>
</dbReference>
<dbReference type="AlphaFoldDB" id="A0A5C6BNX5"/>
<dbReference type="InterPro" id="IPR019775">
    <property type="entry name" value="WD40_repeat_CS"/>
</dbReference>
<evidence type="ECO:0000256" key="3">
    <source>
        <dbReference type="ARBA" id="ARBA00022574"/>
    </source>
</evidence>